<accession>A0ABQ6JV48</accession>
<organism evidence="2 3">
    <name type="scientific">Homoserinibacter gongjuensis</name>
    <dbReference type="NCBI Taxonomy" id="1162968"/>
    <lineage>
        <taxon>Bacteria</taxon>
        <taxon>Bacillati</taxon>
        <taxon>Actinomycetota</taxon>
        <taxon>Actinomycetes</taxon>
        <taxon>Micrococcales</taxon>
        <taxon>Microbacteriaceae</taxon>
        <taxon>Homoserinibacter</taxon>
    </lineage>
</organism>
<sequence length="266" mass="29694">MLVWREPHARQLRDGPFGLGRHPVLDRVTERAPGGEEHVLVGARREGVGQRLLRGIEEGRARHDVDLDRGLATDGRDGHLVGGEELRVVREAVHTGGERREHGGRTIRDLERQAPDGESLVARGRHAERRDRGARETPLGEQREAGADPLDVQRRAAARAARGERDRHPVHPVVFGVAHELPTERVERERVEHPLVEPLGIYSGQGEHLVDAPVGERGQVVAGERGCREHRGIRDRDARDDRAREHHHRPYPADHDPHGAHSAVCV</sequence>
<feature type="compositionally biased region" description="Basic and acidic residues" evidence="1">
    <location>
        <begin position="94"/>
        <end position="115"/>
    </location>
</feature>
<comment type="caution">
    <text evidence="2">The sequence shown here is derived from an EMBL/GenBank/DDBJ whole genome shotgun (WGS) entry which is preliminary data.</text>
</comment>
<name>A0ABQ6JV48_9MICO</name>
<dbReference type="EMBL" id="BSVA01000001">
    <property type="protein sequence ID" value="GMA90625.1"/>
    <property type="molecule type" value="Genomic_DNA"/>
</dbReference>
<dbReference type="Proteomes" id="UP001157069">
    <property type="component" value="Unassembled WGS sequence"/>
</dbReference>
<feature type="compositionally biased region" description="Basic and acidic residues" evidence="1">
    <location>
        <begin position="141"/>
        <end position="154"/>
    </location>
</feature>
<feature type="region of interest" description="Disordered" evidence="1">
    <location>
        <begin position="94"/>
        <end position="167"/>
    </location>
</feature>
<gene>
    <name evidence="2" type="ORF">GCM10025869_11540</name>
</gene>
<reference evidence="3" key="1">
    <citation type="journal article" date="2019" name="Int. J. Syst. Evol. Microbiol.">
        <title>The Global Catalogue of Microorganisms (GCM) 10K type strain sequencing project: providing services to taxonomists for standard genome sequencing and annotation.</title>
        <authorList>
            <consortium name="The Broad Institute Genomics Platform"/>
            <consortium name="The Broad Institute Genome Sequencing Center for Infectious Disease"/>
            <person name="Wu L."/>
            <person name="Ma J."/>
        </authorList>
    </citation>
    <scope>NUCLEOTIDE SEQUENCE [LARGE SCALE GENOMIC DNA]</scope>
    <source>
        <strain evidence="3">NBRC 108755</strain>
    </source>
</reference>
<protein>
    <submittedName>
        <fullName evidence="2">Uncharacterized protein</fullName>
    </submittedName>
</protein>
<feature type="compositionally biased region" description="Basic and acidic residues" evidence="1">
    <location>
        <begin position="225"/>
        <end position="244"/>
    </location>
</feature>
<evidence type="ECO:0000256" key="1">
    <source>
        <dbReference type="SAM" id="MobiDB-lite"/>
    </source>
</evidence>
<feature type="region of interest" description="Disordered" evidence="1">
    <location>
        <begin position="223"/>
        <end position="266"/>
    </location>
</feature>
<evidence type="ECO:0000313" key="3">
    <source>
        <dbReference type="Proteomes" id="UP001157069"/>
    </source>
</evidence>
<proteinExistence type="predicted"/>
<keyword evidence="3" id="KW-1185">Reference proteome</keyword>
<evidence type="ECO:0000313" key="2">
    <source>
        <dbReference type="EMBL" id="GMA90625.1"/>
    </source>
</evidence>